<dbReference type="GO" id="GO:0020037">
    <property type="term" value="F:heme binding"/>
    <property type="evidence" value="ECO:0007669"/>
    <property type="project" value="InterPro"/>
</dbReference>
<keyword evidence="8" id="KW-1185">Reference proteome</keyword>
<protein>
    <recommendedName>
        <fullName evidence="6">Cytochrome c domain-containing protein</fullName>
    </recommendedName>
</protein>
<gene>
    <name evidence="7" type="ORF">EM308_15590</name>
</gene>
<dbReference type="GO" id="GO:0009055">
    <property type="term" value="F:electron transfer activity"/>
    <property type="evidence" value="ECO:0007669"/>
    <property type="project" value="InterPro"/>
</dbReference>
<evidence type="ECO:0000256" key="1">
    <source>
        <dbReference type="ARBA" id="ARBA00022617"/>
    </source>
</evidence>
<evidence type="ECO:0000256" key="4">
    <source>
        <dbReference type="PROSITE-ProRule" id="PRU00433"/>
    </source>
</evidence>
<dbReference type="PROSITE" id="PS51007">
    <property type="entry name" value="CYTC"/>
    <property type="match status" value="1"/>
</dbReference>
<keyword evidence="2 4" id="KW-0479">Metal-binding</keyword>
<feature type="region of interest" description="Disordered" evidence="5">
    <location>
        <begin position="13"/>
        <end position="35"/>
    </location>
</feature>
<sequence length="119" mass="12188">MALLAITIMSCSGGGGDDSPAPEPPPTTGGGGTTVTAPTYTANIKSIIDGNCVTCHNPSGENPNVLLQTYAQVSAKAADIKIRIEKPAGDPLVMPKGGKLSQANIDLINKWITNGMPEK</sequence>
<dbReference type="Proteomes" id="UP000175968">
    <property type="component" value="Chromosome"/>
</dbReference>
<accession>A0AAC9N7T5</accession>
<dbReference type="GO" id="GO:0046872">
    <property type="term" value="F:metal ion binding"/>
    <property type="evidence" value="ECO:0007669"/>
    <property type="project" value="UniProtKB-KW"/>
</dbReference>
<keyword evidence="3 4" id="KW-0408">Iron</keyword>
<dbReference type="InterPro" id="IPR009056">
    <property type="entry name" value="Cyt_c-like_dom"/>
</dbReference>
<reference evidence="7 8" key="1">
    <citation type="submission" date="2016-10" db="EMBL/GenBank/DDBJ databases">
        <title>Flavobacterium gilvum sp. nov., isolated from stream water.</title>
        <authorList>
            <person name="Shin S.-K."/>
            <person name="Cho Y.-J."/>
            <person name="Yi H."/>
        </authorList>
    </citation>
    <scope>NUCLEOTIDE SEQUENCE [LARGE SCALE GENOMIC DNA]</scope>
    <source>
        <strain evidence="7 8">EM1308</strain>
    </source>
</reference>
<name>A0AAC9N7T5_9FLAO</name>
<dbReference type="KEGG" id="fgl:EM308_15590"/>
<evidence type="ECO:0000313" key="7">
    <source>
        <dbReference type="EMBL" id="AOW11444.1"/>
    </source>
</evidence>
<evidence type="ECO:0000256" key="2">
    <source>
        <dbReference type="ARBA" id="ARBA00022723"/>
    </source>
</evidence>
<evidence type="ECO:0000256" key="3">
    <source>
        <dbReference type="ARBA" id="ARBA00023004"/>
    </source>
</evidence>
<dbReference type="AlphaFoldDB" id="A0AAC9N7T5"/>
<dbReference type="InterPro" id="IPR036909">
    <property type="entry name" value="Cyt_c-like_dom_sf"/>
</dbReference>
<dbReference type="EMBL" id="CP017479">
    <property type="protein sequence ID" value="AOW11444.1"/>
    <property type="molecule type" value="Genomic_DNA"/>
</dbReference>
<keyword evidence="1 4" id="KW-0349">Heme</keyword>
<evidence type="ECO:0000313" key="8">
    <source>
        <dbReference type="Proteomes" id="UP000175968"/>
    </source>
</evidence>
<feature type="domain" description="Cytochrome c" evidence="6">
    <location>
        <begin position="39"/>
        <end position="116"/>
    </location>
</feature>
<organism evidence="7 8">
    <name type="scientific">Flavobacterium gilvum</name>
    <dbReference type="NCBI Taxonomy" id="1492737"/>
    <lineage>
        <taxon>Bacteria</taxon>
        <taxon>Pseudomonadati</taxon>
        <taxon>Bacteroidota</taxon>
        <taxon>Flavobacteriia</taxon>
        <taxon>Flavobacteriales</taxon>
        <taxon>Flavobacteriaceae</taxon>
        <taxon>Flavobacterium</taxon>
    </lineage>
</organism>
<evidence type="ECO:0000259" key="6">
    <source>
        <dbReference type="PROSITE" id="PS51007"/>
    </source>
</evidence>
<evidence type="ECO:0000256" key="5">
    <source>
        <dbReference type="SAM" id="MobiDB-lite"/>
    </source>
</evidence>
<proteinExistence type="predicted"/>
<dbReference type="SUPFAM" id="SSF46626">
    <property type="entry name" value="Cytochrome c"/>
    <property type="match status" value="1"/>
</dbReference>